<dbReference type="InterPro" id="IPR008822">
    <property type="entry name" value="Endonuclease_RusA-like"/>
</dbReference>
<name>A0A8S5TAA2_9CAUD</name>
<dbReference type="GO" id="GO:0006281">
    <property type="term" value="P:DNA repair"/>
    <property type="evidence" value="ECO:0007669"/>
    <property type="project" value="InterPro"/>
</dbReference>
<dbReference type="Pfam" id="PF05866">
    <property type="entry name" value="RusA"/>
    <property type="match status" value="1"/>
</dbReference>
<dbReference type="GO" id="GO:0006310">
    <property type="term" value="P:DNA recombination"/>
    <property type="evidence" value="ECO:0007669"/>
    <property type="project" value="InterPro"/>
</dbReference>
<accession>A0A8S5TAA2</accession>
<dbReference type="InterPro" id="IPR036614">
    <property type="entry name" value="RusA-like_sf"/>
</dbReference>
<dbReference type="EMBL" id="BK032780">
    <property type="protein sequence ID" value="DAF59955.1"/>
    <property type="molecule type" value="Genomic_DNA"/>
</dbReference>
<proteinExistence type="predicted"/>
<evidence type="ECO:0000313" key="1">
    <source>
        <dbReference type="EMBL" id="DAF59955.1"/>
    </source>
</evidence>
<dbReference type="GO" id="GO:0000287">
    <property type="term" value="F:magnesium ion binding"/>
    <property type="evidence" value="ECO:0007669"/>
    <property type="project" value="InterPro"/>
</dbReference>
<organism evidence="1">
    <name type="scientific">Siphoviridae sp. ctGz830</name>
    <dbReference type="NCBI Taxonomy" id="2827825"/>
    <lineage>
        <taxon>Viruses</taxon>
        <taxon>Duplodnaviria</taxon>
        <taxon>Heunggongvirae</taxon>
        <taxon>Uroviricota</taxon>
        <taxon>Caudoviricetes</taxon>
    </lineage>
</organism>
<protein>
    <submittedName>
        <fullName evidence="1">Endodeoxyribonuclease RusA</fullName>
    </submittedName>
</protein>
<dbReference type="Gene3D" id="3.30.1330.70">
    <property type="entry name" value="Holliday junction resolvase RusA"/>
    <property type="match status" value="1"/>
</dbReference>
<sequence>MLSLILYGRPITKKNSSRIIQCKGHPMLLPSKQYSQYEKDCIRQIQGSKKKNICIPVNMQCVYYMPTKHRVDLVNLLEATCDILVKANVLEDDNSNIIISHDGSRVLYDKDNPRVEIEIQEIV</sequence>
<reference evidence="1" key="1">
    <citation type="journal article" date="2021" name="Proc. Natl. Acad. Sci. U.S.A.">
        <title>A Catalog of Tens of Thousands of Viruses from Human Metagenomes Reveals Hidden Associations with Chronic Diseases.</title>
        <authorList>
            <person name="Tisza M.J."/>
            <person name="Buck C.B."/>
        </authorList>
    </citation>
    <scope>NUCLEOTIDE SEQUENCE</scope>
    <source>
        <strain evidence="1">CtGz830</strain>
    </source>
</reference>
<dbReference type="SUPFAM" id="SSF103084">
    <property type="entry name" value="Holliday junction resolvase RusA"/>
    <property type="match status" value="1"/>
</dbReference>